<name>A0ACD3QWX4_LARCR</name>
<proteinExistence type="predicted"/>
<gene>
    <name evidence="1" type="ORF">E3U43_019041</name>
</gene>
<comment type="caution">
    <text evidence="1">The sequence shown here is derived from an EMBL/GenBank/DDBJ whole genome shotgun (WGS) entry which is preliminary data.</text>
</comment>
<evidence type="ECO:0000313" key="1">
    <source>
        <dbReference type="EMBL" id="TMS11650.1"/>
    </source>
</evidence>
<dbReference type="EMBL" id="CM011686">
    <property type="protein sequence ID" value="TMS11650.1"/>
    <property type="molecule type" value="Genomic_DNA"/>
</dbReference>
<dbReference type="Proteomes" id="UP000793456">
    <property type="component" value="Chromosome XIII"/>
</dbReference>
<organism evidence="1 2">
    <name type="scientific">Larimichthys crocea</name>
    <name type="common">Large yellow croaker</name>
    <name type="synonym">Pseudosciaena crocea</name>
    <dbReference type="NCBI Taxonomy" id="215358"/>
    <lineage>
        <taxon>Eukaryota</taxon>
        <taxon>Metazoa</taxon>
        <taxon>Chordata</taxon>
        <taxon>Craniata</taxon>
        <taxon>Vertebrata</taxon>
        <taxon>Euteleostomi</taxon>
        <taxon>Actinopterygii</taxon>
        <taxon>Neopterygii</taxon>
        <taxon>Teleostei</taxon>
        <taxon>Neoteleostei</taxon>
        <taxon>Acanthomorphata</taxon>
        <taxon>Eupercaria</taxon>
        <taxon>Sciaenidae</taxon>
        <taxon>Larimichthys</taxon>
    </lineage>
</organism>
<reference evidence="1" key="1">
    <citation type="submission" date="2018-11" db="EMBL/GenBank/DDBJ databases">
        <title>The sequence and de novo assembly of Larimichthys crocea genome using PacBio and Hi-C technologies.</title>
        <authorList>
            <person name="Xu P."/>
            <person name="Chen B."/>
            <person name="Zhou Z."/>
            <person name="Ke Q."/>
            <person name="Wu Y."/>
            <person name="Bai H."/>
            <person name="Pu F."/>
        </authorList>
    </citation>
    <scope>NUCLEOTIDE SEQUENCE</scope>
    <source>
        <tissue evidence="1">Muscle</tissue>
    </source>
</reference>
<keyword evidence="2" id="KW-1185">Reference proteome</keyword>
<sequence>METCKKGRRTVVVSGVPDVLPVSRMIDKLTIHFQSRRRSHGGDVEVVTYPTNMDGVAFVSFDEAADAENVVRKDQHINGGRRVS</sequence>
<accession>A0ACD3QWX4</accession>
<evidence type="ECO:0000313" key="2">
    <source>
        <dbReference type="Proteomes" id="UP000793456"/>
    </source>
</evidence>
<protein>
    <submittedName>
        <fullName evidence="1">Uncharacterized protein</fullName>
    </submittedName>
</protein>